<keyword evidence="2 3" id="KW-0808">Transferase</keyword>
<name>A0A562P344_9HYPH</name>
<evidence type="ECO:0000256" key="1">
    <source>
        <dbReference type="ARBA" id="ARBA00022676"/>
    </source>
</evidence>
<dbReference type="OrthoDB" id="9771846at2"/>
<accession>A0A562P344</accession>
<evidence type="ECO:0000313" key="4">
    <source>
        <dbReference type="Proteomes" id="UP000317122"/>
    </source>
</evidence>
<evidence type="ECO:0000313" key="3">
    <source>
        <dbReference type="EMBL" id="TWI38416.1"/>
    </source>
</evidence>
<sequence>MSAHDPAWAQHRLLASRRREFLGAPIHALTMAETLAIADEAMTLRRPLHHVVVNVAKLVNMRNNAELREDVATADVINVDGKGVLWGARLCGVALPERVAGVDIMTNLLSLCATRGYSPFLLGAEQSVLDAVKRRLAKDHPSLVVAGMRDGYFKPEDEAGIVEAINASGADCLLVAMPTPRKERFLKRYRDELAPSFVMGVGGSFDVYGGKVARAPKLVQAAGLEWLFRVAQEPRRLWRRYYDTNTTYAALLCREFWDRRGRRKVDL</sequence>
<dbReference type="RefSeq" id="WP_145717003.1">
    <property type="nucleotide sequence ID" value="NZ_BSPF01000084.1"/>
</dbReference>
<comment type="caution">
    <text evidence="3">The sequence shown here is derived from an EMBL/GenBank/DDBJ whole genome shotgun (WGS) entry which is preliminary data.</text>
</comment>
<gene>
    <name evidence="3" type="ORF">IQ26_02340</name>
</gene>
<dbReference type="GO" id="GO:0016758">
    <property type="term" value="F:hexosyltransferase activity"/>
    <property type="evidence" value="ECO:0007669"/>
    <property type="project" value="TreeGrafter"/>
</dbReference>
<keyword evidence="1" id="KW-0328">Glycosyltransferase</keyword>
<dbReference type="NCBIfam" id="TIGR00696">
    <property type="entry name" value="wecG_tagA_cpsF"/>
    <property type="match status" value="1"/>
</dbReference>
<dbReference type="AlphaFoldDB" id="A0A562P344"/>
<dbReference type="PANTHER" id="PTHR34136">
    <property type="match status" value="1"/>
</dbReference>
<organism evidence="3 4">
    <name type="scientific">Mesorhizobium tianshanense</name>
    <dbReference type="NCBI Taxonomy" id="39844"/>
    <lineage>
        <taxon>Bacteria</taxon>
        <taxon>Pseudomonadati</taxon>
        <taxon>Pseudomonadota</taxon>
        <taxon>Alphaproteobacteria</taxon>
        <taxon>Hyphomicrobiales</taxon>
        <taxon>Phyllobacteriaceae</taxon>
        <taxon>Mesorhizobium</taxon>
    </lineage>
</organism>
<dbReference type="CDD" id="cd06533">
    <property type="entry name" value="Glyco_transf_WecG_TagA"/>
    <property type="match status" value="1"/>
</dbReference>
<dbReference type="Pfam" id="PF03808">
    <property type="entry name" value="Glyco_tran_WecG"/>
    <property type="match status" value="1"/>
</dbReference>
<keyword evidence="4" id="KW-1185">Reference proteome</keyword>
<dbReference type="Proteomes" id="UP000317122">
    <property type="component" value="Unassembled WGS sequence"/>
</dbReference>
<dbReference type="InterPro" id="IPR004629">
    <property type="entry name" value="WecG_TagA_CpsF"/>
</dbReference>
<evidence type="ECO:0000256" key="2">
    <source>
        <dbReference type="ARBA" id="ARBA00022679"/>
    </source>
</evidence>
<protein>
    <submittedName>
        <fullName evidence="3">N-acetylglucosaminyldiphosphoundecaprenol N-acetyl-beta-D-mannosaminyltransferase</fullName>
    </submittedName>
</protein>
<dbReference type="EMBL" id="VLKT01000012">
    <property type="protein sequence ID" value="TWI38416.1"/>
    <property type="molecule type" value="Genomic_DNA"/>
</dbReference>
<proteinExistence type="predicted"/>
<reference evidence="3 4" key="1">
    <citation type="journal article" date="2015" name="Stand. Genomic Sci.">
        <title>Genomic Encyclopedia of Bacterial and Archaeal Type Strains, Phase III: the genomes of soil and plant-associated and newly described type strains.</title>
        <authorList>
            <person name="Whitman W.B."/>
            <person name="Woyke T."/>
            <person name="Klenk H.P."/>
            <person name="Zhou Y."/>
            <person name="Lilburn T.G."/>
            <person name="Beck B.J."/>
            <person name="De Vos P."/>
            <person name="Vandamme P."/>
            <person name="Eisen J.A."/>
            <person name="Garrity G."/>
            <person name="Hugenholtz P."/>
            <person name="Kyrpides N.C."/>
        </authorList>
    </citation>
    <scope>NUCLEOTIDE SEQUENCE [LARGE SCALE GENOMIC DNA]</scope>
    <source>
        <strain evidence="3 4">CGMCC 1.2546</strain>
    </source>
</reference>
<dbReference type="PANTHER" id="PTHR34136:SF1">
    <property type="entry name" value="UDP-N-ACETYL-D-MANNOSAMINURONIC ACID TRANSFERASE"/>
    <property type="match status" value="1"/>
</dbReference>